<dbReference type="InterPro" id="IPR050645">
    <property type="entry name" value="Histidine_acid_phosphatase"/>
</dbReference>
<organism evidence="5 6">
    <name type="scientific">Cucurbitaria berberidis CBS 394.84</name>
    <dbReference type="NCBI Taxonomy" id="1168544"/>
    <lineage>
        <taxon>Eukaryota</taxon>
        <taxon>Fungi</taxon>
        <taxon>Dikarya</taxon>
        <taxon>Ascomycota</taxon>
        <taxon>Pezizomycotina</taxon>
        <taxon>Dothideomycetes</taxon>
        <taxon>Pleosporomycetidae</taxon>
        <taxon>Pleosporales</taxon>
        <taxon>Pleosporineae</taxon>
        <taxon>Cucurbitariaceae</taxon>
        <taxon>Cucurbitaria</taxon>
    </lineage>
</organism>
<keyword evidence="6" id="KW-1185">Reference proteome</keyword>
<name>A0A9P4L4R5_9PLEO</name>
<evidence type="ECO:0000313" key="5">
    <source>
        <dbReference type="EMBL" id="KAF1841178.1"/>
    </source>
</evidence>
<dbReference type="Proteomes" id="UP000800039">
    <property type="component" value="Unassembled WGS sequence"/>
</dbReference>
<protein>
    <submittedName>
        <fullName evidence="5">Phosphoglycerate mutase-like protein</fullName>
    </submittedName>
</protein>
<comment type="similarity">
    <text evidence="1">Belongs to the histidine acid phosphatase family.</text>
</comment>
<proteinExistence type="inferred from homology"/>
<dbReference type="AlphaFoldDB" id="A0A9P4L4R5"/>
<keyword evidence="3" id="KW-0472">Membrane</keyword>
<dbReference type="InterPro" id="IPR029033">
    <property type="entry name" value="His_PPase_superfam"/>
</dbReference>
<dbReference type="SUPFAM" id="SSF53254">
    <property type="entry name" value="Phosphoglycerate mutase-like"/>
    <property type="match status" value="1"/>
</dbReference>
<dbReference type="PANTHER" id="PTHR11567:SF127">
    <property type="entry name" value="HISTIDINE ACID PHOSPHATASE"/>
    <property type="match status" value="1"/>
</dbReference>
<sequence length="587" mass="64164">MFALAAVTALASAWLVGAQEQDNNAYHPHASFVFMRTGERTPIIRPGPSVLSALGANQMYTLGQNFRTRYITGQSPSSLGQEHIAGMSPNVLNNEQILVKTLDTEYLVASAQAFMQGLYPPRALGNGTGDASGLLADGRAIDYPLNGYQYASVKTSSQLDPDSIYIAGAQNCPVAQKEAMMYFTTDEFLETKAANKDFYKNLSVDWFEGNLKSDQLDYISAYEIADYLAYQYAHNSTIYRRLANDSTYDGVYDKIRHLADQEAWYLYGNTSSSSTDNDNRAIAGKTLAAAILDQFQKLVTDKTSGGDTTDFSYPLTFYVGEQEPMMSLMSLMKADSHDHDFRSMPPFGSAMVFELFSTGDNVDFPTNKDDLWVRFYFHNGTEYENNQMMAFPIFGNGPSRTDMPWKEFKDMFAKISVSTLTEWCGTCASPSLFCWGVDNPNVSFVLPGQHHKSKLSPTVAGIIGAIVTLAVAGFLFALAMLLAGVRFHRNPRSKQADLGGFKGSAKLASDPDLSLAQNAAAPAGISFVNGGGAGGDKKGHERVGSWELRQKELGPQPSGDFADQSRRGSFDAIDAVAGQPVQPHERV</sequence>
<gene>
    <name evidence="5" type="ORF">K460DRAFT_295806</name>
</gene>
<keyword evidence="4" id="KW-0732">Signal</keyword>
<evidence type="ECO:0000256" key="4">
    <source>
        <dbReference type="SAM" id="SignalP"/>
    </source>
</evidence>
<dbReference type="Pfam" id="PF00328">
    <property type="entry name" value="His_Phos_2"/>
    <property type="match status" value="1"/>
</dbReference>
<dbReference type="GO" id="GO:0016791">
    <property type="term" value="F:phosphatase activity"/>
    <property type="evidence" value="ECO:0007669"/>
    <property type="project" value="TreeGrafter"/>
</dbReference>
<feature type="compositionally biased region" description="Basic and acidic residues" evidence="2">
    <location>
        <begin position="535"/>
        <end position="552"/>
    </location>
</feature>
<dbReference type="RefSeq" id="XP_040783741.1">
    <property type="nucleotide sequence ID" value="XM_040929587.1"/>
</dbReference>
<feature type="chain" id="PRO_5040136735" evidence="4">
    <location>
        <begin position="19"/>
        <end position="587"/>
    </location>
</feature>
<dbReference type="CDD" id="cd07061">
    <property type="entry name" value="HP_HAP_like"/>
    <property type="match status" value="1"/>
</dbReference>
<feature type="signal peptide" evidence="4">
    <location>
        <begin position="1"/>
        <end position="18"/>
    </location>
</feature>
<keyword evidence="3" id="KW-0812">Transmembrane</keyword>
<dbReference type="Gene3D" id="3.40.50.1240">
    <property type="entry name" value="Phosphoglycerate mutase-like"/>
    <property type="match status" value="1"/>
</dbReference>
<dbReference type="InterPro" id="IPR000560">
    <property type="entry name" value="His_Pase_clade-2"/>
</dbReference>
<evidence type="ECO:0000313" key="6">
    <source>
        <dbReference type="Proteomes" id="UP000800039"/>
    </source>
</evidence>
<evidence type="ECO:0000256" key="3">
    <source>
        <dbReference type="SAM" id="Phobius"/>
    </source>
</evidence>
<feature type="transmembrane region" description="Helical" evidence="3">
    <location>
        <begin position="459"/>
        <end position="485"/>
    </location>
</feature>
<comment type="caution">
    <text evidence="5">The sequence shown here is derived from an EMBL/GenBank/DDBJ whole genome shotgun (WGS) entry which is preliminary data.</text>
</comment>
<dbReference type="EMBL" id="ML976619">
    <property type="protein sequence ID" value="KAF1841178.1"/>
    <property type="molecule type" value="Genomic_DNA"/>
</dbReference>
<feature type="region of interest" description="Disordered" evidence="2">
    <location>
        <begin position="530"/>
        <end position="566"/>
    </location>
</feature>
<reference evidence="5" key="1">
    <citation type="submission" date="2020-01" db="EMBL/GenBank/DDBJ databases">
        <authorList>
            <consortium name="DOE Joint Genome Institute"/>
            <person name="Haridas S."/>
            <person name="Albert R."/>
            <person name="Binder M."/>
            <person name="Bloem J."/>
            <person name="Labutti K."/>
            <person name="Salamov A."/>
            <person name="Andreopoulos B."/>
            <person name="Baker S.E."/>
            <person name="Barry K."/>
            <person name="Bills G."/>
            <person name="Bluhm B.H."/>
            <person name="Cannon C."/>
            <person name="Castanera R."/>
            <person name="Culley D.E."/>
            <person name="Daum C."/>
            <person name="Ezra D."/>
            <person name="Gonzalez J.B."/>
            <person name="Henrissat B."/>
            <person name="Kuo A."/>
            <person name="Liang C."/>
            <person name="Lipzen A."/>
            <person name="Lutzoni F."/>
            <person name="Magnuson J."/>
            <person name="Mondo S."/>
            <person name="Nolan M."/>
            <person name="Ohm R."/>
            <person name="Pangilinan J."/>
            <person name="Park H.-J."/>
            <person name="Ramirez L."/>
            <person name="Alfaro M."/>
            <person name="Sun H."/>
            <person name="Tritt A."/>
            <person name="Yoshinaga Y."/>
            <person name="Zwiers L.-H."/>
            <person name="Turgeon B.G."/>
            <person name="Goodwin S.B."/>
            <person name="Spatafora J.W."/>
            <person name="Crous P.W."/>
            <person name="Grigoriev I.V."/>
        </authorList>
    </citation>
    <scope>NUCLEOTIDE SEQUENCE</scope>
    <source>
        <strain evidence="5">CBS 394.84</strain>
    </source>
</reference>
<accession>A0A9P4L4R5</accession>
<evidence type="ECO:0000256" key="1">
    <source>
        <dbReference type="ARBA" id="ARBA00005375"/>
    </source>
</evidence>
<dbReference type="PANTHER" id="PTHR11567">
    <property type="entry name" value="ACID PHOSPHATASE-RELATED"/>
    <property type="match status" value="1"/>
</dbReference>
<keyword evidence="3" id="KW-1133">Transmembrane helix</keyword>
<dbReference type="GeneID" id="63846839"/>
<dbReference type="OrthoDB" id="258392at2759"/>
<evidence type="ECO:0000256" key="2">
    <source>
        <dbReference type="SAM" id="MobiDB-lite"/>
    </source>
</evidence>